<evidence type="ECO:0000256" key="1">
    <source>
        <dbReference type="SAM" id="MobiDB-lite"/>
    </source>
</evidence>
<comment type="caution">
    <text evidence="2">The sequence shown here is derived from an EMBL/GenBank/DDBJ whole genome shotgun (WGS) entry which is preliminary data.</text>
</comment>
<feature type="compositionally biased region" description="Pro residues" evidence="1">
    <location>
        <begin position="264"/>
        <end position="277"/>
    </location>
</feature>
<proteinExistence type="predicted"/>
<evidence type="ECO:0000313" key="2">
    <source>
        <dbReference type="EMBL" id="GFR40000.1"/>
    </source>
</evidence>
<feature type="region of interest" description="Disordered" evidence="1">
    <location>
        <begin position="1"/>
        <end position="26"/>
    </location>
</feature>
<dbReference type="EMBL" id="BMAR01000001">
    <property type="protein sequence ID" value="GFR40000.1"/>
    <property type="molecule type" value="Genomic_DNA"/>
</dbReference>
<name>A0AAD3DDY1_9CHLO</name>
<reference evidence="2 3" key="1">
    <citation type="journal article" date="2021" name="Sci. Rep.">
        <title>Genome sequencing of the multicellular alga Astrephomene provides insights into convergent evolution of germ-soma differentiation.</title>
        <authorList>
            <person name="Yamashita S."/>
            <person name="Yamamoto K."/>
            <person name="Matsuzaki R."/>
            <person name="Suzuki S."/>
            <person name="Yamaguchi H."/>
            <person name="Hirooka S."/>
            <person name="Minakuchi Y."/>
            <person name="Miyagishima S."/>
            <person name="Kawachi M."/>
            <person name="Toyoda A."/>
            <person name="Nozaki H."/>
        </authorList>
    </citation>
    <scope>NUCLEOTIDE SEQUENCE [LARGE SCALE GENOMIC DNA]</scope>
    <source>
        <strain evidence="2 3">NIES-4017</strain>
    </source>
</reference>
<organism evidence="2 3">
    <name type="scientific">Astrephomene gubernaculifera</name>
    <dbReference type="NCBI Taxonomy" id="47775"/>
    <lineage>
        <taxon>Eukaryota</taxon>
        <taxon>Viridiplantae</taxon>
        <taxon>Chlorophyta</taxon>
        <taxon>core chlorophytes</taxon>
        <taxon>Chlorophyceae</taxon>
        <taxon>CS clade</taxon>
        <taxon>Chlamydomonadales</taxon>
        <taxon>Astrephomenaceae</taxon>
        <taxon>Astrephomene</taxon>
    </lineage>
</organism>
<dbReference type="Proteomes" id="UP001054857">
    <property type="component" value="Unassembled WGS sequence"/>
</dbReference>
<feature type="compositionally biased region" description="Pro residues" evidence="1">
    <location>
        <begin position="195"/>
        <end position="213"/>
    </location>
</feature>
<protein>
    <submittedName>
        <fullName evidence="2">Uncharacterized protein</fullName>
    </submittedName>
</protein>
<dbReference type="AlphaFoldDB" id="A0AAD3DDY1"/>
<keyword evidence="3" id="KW-1185">Reference proteome</keyword>
<feature type="compositionally biased region" description="Polar residues" evidence="1">
    <location>
        <begin position="228"/>
        <end position="247"/>
    </location>
</feature>
<sequence length="444" mass="47049">MGRPKGCPGGPGRPKATPESRKQYGKTSMSFSITELKVLNRMMRTPWWRTQMRNSGCCKCLKKEPKCQQVHHLFRFLASGFLDDLLVGLRDDLLELCKQLGSTVQASKLSERLREVADKLPPNVLGPDPSDDVDFAVQKAQKAEQKEYLRAESLDDESLEQELQHLQQRQHQIQQQIAAAQVQSHLQAQGHAHPLPAPPVPLPGHPEPQPPAPLLQQLGVGLGPVGVNSISPTSTTPLPRVEQQQQPHALGHGGGPTWLQMAGMPPPSLPQPPPAAAPMPSSSLLPSDPPAAQHPDELMHPCLADYEAAEAVLAALVADPQLHAQQHCHPRHSHHQGEVAAAAAVLQPSGASQSDAVAVAVDIVQGQLPCLMPRTPPVLPGTCEIGSQQVMLLPGGYAADPPALCTATAATAAMSAAPSFMGTGPLAGLLGPQPLVSALPVGFS</sequence>
<evidence type="ECO:0000313" key="3">
    <source>
        <dbReference type="Proteomes" id="UP001054857"/>
    </source>
</evidence>
<gene>
    <name evidence="2" type="ORF">Agub_g534</name>
</gene>
<feature type="region of interest" description="Disordered" evidence="1">
    <location>
        <begin position="178"/>
        <end position="297"/>
    </location>
</feature>
<accession>A0AAD3DDY1</accession>